<keyword evidence="1" id="KW-0472">Membrane</keyword>
<feature type="transmembrane region" description="Helical" evidence="1">
    <location>
        <begin position="58"/>
        <end position="80"/>
    </location>
</feature>
<proteinExistence type="predicted"/>
<name>A0A914CH57_9BILA</name>
<dbReference type="Proteomes" id="UP000887540">
    <property type="component" value="Unplaced"/>
</dbReference>
<accession>A0A914CH57</accession>
<feature type="transmembrane region" description="Helical" evidence="1">
    <location>
        <begin position="92"/>
        <end position="109"/>
    </location>
</feature>
<protein>
    <submittedName>
        <fullName evidence="3">Uncharacterized protein</fullName>
    </submittedName>
</protein>
<evidence type="ECO:0000313" key="2">
    <source>
        <dbReference type="Proteomes" id="UP000887540"/>
    </source>
</evidence>
<reference evidence="3" key="1">
    <citation type="submission" date="2022-11" db="UniProtKB">
        <authorList>
            <consortium name="WormBaseParasite"/>
        </authorList>
    </citation>
    <scope>IDENTIFICATION</scope>
</reference>
<keyword evidence="2" id="KW-1185">Reference proteome</keyword>
<organism evidence="2 3">
    <name type="scientific">Acrobeloides nanus</name>
    <dbReference type="NCBI Taxonomy" id="290746"/>
    <lineage>
        <taxon>Eukaryota</taxon>
        <taxon>Metazoa</taxon>
        <taxon>Ecdysozoa</taxon>
        <taxon>Nematoda</taxon>
        <taxon>Chromadorea</taxon>
        <taxon>Rhabditida</taxon>
        <taxon>Tylenchina</taxon>
        <taxon>Cephalobomorpha</taxon>
        <taxon>Cephaloboidea</taxon>
        <taxon>Cephalobidae</taxon>
        <taxon>Acrobeloides</taxon>
    </lineage>
</organism>
<keyword evidence="1" id="KW-1133">Transmembrane helix</keyword>
<evidence type="ECO:0000256" key="1">
    <source>
        <dbReference type="SAM" id="Phobius"/>
    </source>
</evidence>
<keyword evidence="1" id="KW-0812">Transmembrane</keyword>
<dbReference type="WBParaSite" id="ACRNAN_scaffold10628.g28987.t1">
    <property type="protein sequence ID" value="ACRNAN_scaffold10628.g28987.t1"/>
    <property type="gene ID" value="ACRNAN_scaffold10628.g28987"/>
</dbReference>
<sequence length="111" mass="13062">MISLAIFPSAFLLSYIPAYKMPCCKMIYSYRIYSVYGYNFIGGGTMDDYAFIYVSRPFYIIATIIPVACYAYVFGYAFWLKRKMTTLKESSRAELIRSLLFVMIFFFYMCK</sequence>
<dbReference type="AlphaFoldDB" id="A0A914CH57"/>
<evidence type="ECO:0000313" key="3">
    <source>
        <dbReference type="WBParaSite" id="ACRNAN_scaffold10628.g28987.t1"/>
    </source>
</evidence>